<gene>
    <name evidence="1" type="ORF">MtrunA17_Chr2g0293141</name>
</gene>
<reference evidence="1" key="1">
    <citation type="journal article" date="2018" name="Nat. Plants">
        <title>Whole-genome landscape of Medicago truncatula symbiotic genes.</title>
        <authorList>
            <person name="Pecrix Y."/>
            <person name="Gamas P."/>
            <person name="Carrere S."/>
        </authorList>
    </citation>
    <scope>NUCLEOTIDE SEQUENCE</scope>
    <source>
        <tissue evidence="1">Leaves</tissue>
    </source>
</reference>
<accession>A0A396J4F5</accession>
<keyword evidence="1" id="KW-0378">Hydrolase</keyword>
<dbReference type="PROSITE" id="PS00039">
    <property type="entry name" value="DEAD_ATP_HELICASE"/>
    <property type="match status" value="1"/>
</dbReference>
<protein>
    <submittedName>
        <fullName evidence="1">Putative ATP-dependent RNA helicase DEAD-box</fullName>
    </submittedName>
</protein>
<name>A0A396J4F5_MEDTR</name>
<organism evidence="1">
    <name type="scientific">Medicago truncatula</name>
    <name type="common">Barrel medic</name>
    <name type="synonym">Medicago tribuloides</name>
    <dbReference type="NCBI Taxonomy" id="3880"/>
    <lineage>
        <taxon>Eukaryota</taxon>
        <taxon>Viridiplantae</taxon>
        <taxon>Streptophyta</taxon>
        <taxon>Embryophyta</taxon>
        <taxon>Tracheophyta</taxon>
        <taxon>Spermatophyta</taxon>
        <taxon>Magnoliopsida</taxon>
        <taxon>eudicotyledons</taxon>
        <taxon>Gunneridae</taxon>
        <taxon>Pentapetalae</taxon>
        <taxon>rosids</taxon>
        <taxon>fabids</taxon>
        <taxon>Fabales</taxon>
        <taxon>Fabaceae</taxon>
        <taxon>Papilionoideae</taxon>
        <taxon>50 kb inversion clade</taxon>
        <taxon>NPAAA clade</taxon>
        <taxon>Hologalegina</taxon>
        <taxon>IRL clade</taxon>
        <taxon>Trifolieae</taxon>
        <taxon>Medicago</taxon>
    </lineage>
</organism>
<dbReference type="AlphaFoldDB" id="A0A396J4F5"/>
<comment type="caution">
    <text evidence="1">The sequence shown here is derived from an EMBL/GenBank/DDBJ whole genome shotgun (WGS) entry which is preliminary data.</text>
</comment>
<keyword evidence="1" id="KW-0347">Helicase</keyword>
<dbReference type="Gramene" id="rna8705">
    <property type="protein sequence ID" value="RHN72939.1"/>
    <property type="gene ID" value="gene8705"/>
</dbReference>
<evidence type="ECO:0000313" key="1">
    <source>
        <dbReference type="EMBL" id="RHN72939.1"/>
    </source>
</evidence>
<keyword evidence="1" id="KW-0547">Nucleotide-binding</keyword>
<dbReference type="EMBL" id="PSQE01000002">
    <property type="protein sequence ID" value="RHN72939.1"/>
    <property type="molecule type" value="Genomic_DNA"/>
</dbReference>
<dbReference type="Proteomes" id="UP000265566">
    <property type="component" value="Chromosome 2"/>
</dbReference>
<keyword evidence="1" id="KW-0067">ATP-binding</keyword>
<dbReference type="InterPro" id="IPR000629">
    <property type="entry name" value="RNA-helicase_DEAD-box_CS"/>
</dbReference>
<sequence length="122" mass="14450">MSVDVGVFCVLDEADRLLNEDFEKEFNEDSFLVSGKHFFFQLQGQTRYICRFVNKSELHILFIVSHFFPLSSSQILYLTVQLKIFSLQIIPNILYCVRKIGKLCLRDPVKVRLLYLQIYHIR</sequence>
<dbReference type="GO" id="GO:0004386">
    <property type="term" value="F:helicase activity"/>
    <property type="evidence" value="ECO:0007669"/>
    <property type="project" value="UniProtKB-KW"/>
</dbReference>
<proteinExistence type="predicted"/>